<feature type="transmembrane region" description="Helical" evidence="8">
    <location>
        <begin position="95"/>
        <end position="116"/>
    </location>
</feature>
<dbReference type="GO" id="GO:0008049">
    <property type="term" value="P:male courtship behavior"/>
    <property type="evidence" value="ECO:0007669"/>
    <property type="project" value="TreeGrafter"/>
</dbReference>
<keyword evidence="7 8" id="KW-0807">Transducer</keyword>
<evidence type="ECO:0000256" key="3">
    <source>
        <dbReference type="ARBA" id="ARBA00022692"/>
    </source>
</evidence>
<dbReference type="GO" id="GO:0007165">
    <property type="term" value="P:signal transduction"/>
    <property type="evidence" value="ECO:0007669"/>
    <property type="project" value="UniProtKB-KW"/>
</dbReference>
<dbReference type="VEuPathDB" id="VectorBase:AFUN2_001995"/>
<evidence type="ECO:0000256" key="2">
    <source>
        <dbReference type="ARBA" id="ARBA00022475"/>
    </source>
</evidence>
<sequence length="444" mass="50438">MCPVKMDTAFYHNLLADRFRPLLIIAQIFGFLPYPFTLQQEIGQQQQHFCKNILQFLNKALGMLMFGTAFICCIALYIYFPEIMYEEDVPPVLNIAYHLENVLKVLIVLVTLLWPLTSESFYREIYNGLVQILVLYSAAKRIDSVMVSVTAITKRLLFLYCFDAVVNTISLGFVLGHPVSTLLSMSYIFPFIAIMINVLEYNALFSLIGGIASGLNDSLCNIALADASRQRSYEKHKKKYCFNGDAMRLAKLRSQINLATIEKLSTLHVALMSLTAKTNAHCGPVLLIIMLCSFVQTNVALVELYLNSDPMNKDPELSDFIIWILFLHTATNFSYFVIIARANHTIQKENERTILILHDFNCVWKSEQNVMIEYYINQISNLPDTHNACGMINLDMKLVPNVVAGIASILFILMQFSDSRLQDLLQPYTEQYPTGNSSTTNNTF</sequence>
<evidence type="ECO:0000256" key="4">
    <source>
        <dbReference type="ARBA" id="ARBA00022989"/>
    </source>
</evidence>
<dbReference type="Pfam" id="PF08395">
    <property type="entry name" value="7tm_7"/>
    <property type="match status" value="1"/>
</dbReference>
<protein>
    <recommendedName>
        <fullName evidence="8">Gustatory receptor</fullName>
    </recommendedName>
</protein>
<proteinExistence type="inferred from homology"/>
<comment type="subcellular location">
    <subcellularLocation>
        <location evidence="1 8">Cell membrane</location>
        <topology evidence="1 8">Multi-pass membrane protein</topology>
    </subcellularLocation>
</comment>
<dbReference type="GO" id="GO:0043025">
    <property type="term" value="C:neuronal cell body"/>
    <property type="evidence" value="ECO:0007669"/>
    <property type="project" value="TreeGrafter"/>
</dbReference>
<dbReference type="GO" id="GO:0005886">
    <property type="term" value="C:plasma membrane"/>
    <property type="evidence" value="ECO:0007669"/>
    <property type="project" value="UniProtKB-SubCell"/>
</dbReference>
<keyword evidence="6 8" id="KW-0675">Receptor</keyword>
<keyword evidence="2 8" id="KW-1003">Cell membrane</keyword>
<dbReference type="AlphaFoldDB" id="A0A182S5B4"/>
<dbReference type="EnsemblMetazoa" id="AFUN015983-RA">
    <property type="protein sequence ID" value="AFUN015983-PA"/>
    <property type="gene ID" value="AFUN015983"/>
</dbReference>
<dbReference type="GO" id="GO:0050909">
    <property type="term" value="P:sensory perception of taste"/>
    <property type="evidence" value="ECO:0007669"/>
    <property type="project" value="InterPro"/>
</dbReference>
<dbReference type="PANTHER" id="PTHR21143">
    <property type="entry name" value="INVERTEBRATE GUSTATORY RECEPTOR"/>
    <property type="match status" value="1"/>
</dbReference>
<feature type="transmembrane region" description="Helical" evidence="8">
    <location>
        <begin position="320"/>
        <end position="340"/>
    </location>
</feature>
<keyword evidence="4 8" id="KW-1133">Transmembrane helix</keyword>
<reference evidence="9" key="1">
    <citation type="submission" date="2020-05" db="UniProtKB">
        <authorList>
            <consortium name="EnsemblMetazoa"/>
        </authorList>
    </citation>
    <scope>IDENTIFICATION</scope>
    <source>
        <strain evidence="9">FUMOZ</strain>
    </source>
</reference>
<evidence type="ECO:0000313" key="9">
    <source>
        <dbReference type="EnsemblMetazoa" id="AFUN015983-PA"/>
    </source>
</evidence>
<comment type="function">
    <text evidence="8">Gustatory receptor which mediates acceptance or avoidance behavior, depending on its substrates.</text>
</comment>
<dbReference type="STRING" id="62324.A0A182S5B4"/>
<feature type="transmembrane region" description="Helical" evidence="8">
    <location>
        <begin position="60"/>
        <end position="80"/>
    </location>
</feature>
<dbReference type="VEuPathDB" id="VectorBase:AFUN015983"/>
<feature type="transmembrane region" description="Helical" evidence="8">
    <location>
        <begin position="187"/>
        <end position="208"/>
    </location>
</feature>
<dbReference type="GO" id="GO:0030425">
    <property type="term" value="C:dendrite"/>
    <property type="evidence" value="ECO:0007669"/>
    <property type="project" value="TreeGrafter"/>
</dbReference>
<name>A0A182S5B4_ANOFN</name>
<feature type="transmembrane region" description="Helical" evidence="8">
    <location>
        <begin position="156"/>
        <end position="175"/>
    </location>
</feature>
<dbReference type="GO" id="GO:0030424">
    <property type="term" value="C:axon"/>
    <property type="evidence" value="ECO:0007669"/>
    <property type="project" value="TreeGrafter"/>
</dbReference>
<dbReference type="PANTHER" id="PTHR21143:SF134">
    <property type="entry name" value="GUSTATORY RECEPTOR"/>
    <property type="match status" value="1"/>
</dbReference>
<keyword evidence="3 8" id="KW-0812">Transmembrane</keyword>
<feature type="transmembrane region" description="Helical" evidence="8">
    <location>
        <begin position="398"/>
        <end position="417"/>
    </location>
</feature>
<keyword evidence="5 8" id="KW-0472">Membrane</keyword>
<organism evidence="9">
    <name type="scientific">Anopheles funestus</name>
    <name type="common">African malaria mosquito</name>
    <dbReference type="NCBI Taxonomy" id="62324"/>
    <lineage>
        <taxon>Eukaryota</taxon>
        <taxon>Metazoa</taxon>
        <taxon>Ecdysozoa</taxon>
        <taxon>Arthropoda</taxon>
        <taxon>Hexapoda</taxon>
        <taxon>Insecta</taxon>
        <taxon>Pterygota</taxon>
        <taxon>Neoptera</taxon>
        <taxon>Endopterygota</taxon>
        <taxon>Diptera</taxon>
        <taxon>Nematocera</taxon>
        <taxon>Culicoidea</taxon>
        <taxon>Culicidae</taxon>
        <taxon>Anophelinae</taxon>
        <taxon>Anopheles</taxon>
    </lineage>
</organism>
<comment type="similarity">
    <text evidence="8">Belongs to the insect chemoreceptor superfamily. Gustatory receptor (GR) family.</text>
</comment>
<evidence type="ECO:0000256" key="8">
    <source>
        <dbReference type="RuleBase" id="RU363108"/>
    </source>
</evidence>
<evidence type="ECO:0000256" key="1">
    <source>
        <dbReference type="ARBA" id="ARBA00004651"/>
    </source>
</evidence>
<evidence type="ECO:0000256" key="5">
    <source>
        <dbReference type="ARBA" id="ARBA00023136"/>
    </source>
</evidence>
<evidence type="ECO:0000256" key="7">
    <source>
        <dbReference type="ARBA" id="ARBA00023224"/>
    </source>
</evidence>
<dbReference type="InterPro" id="IPR013604">
    <property type="entry name" value="7TM_chemorcpt"/>
</dbReference>
<accession>A0A182S5B4</accession>
<feature type="transmembrane region" description="Helical" evidence="8">
    <location>
        <begin position="285"/>
        <end position="308"/>
    </location>
</feature>
<dbReference type="GO" id="GO:0007635">
    <property type="term" value="P:chemosensory behavior"/>
    <property type="evidence" value="ECO:0007669"/>
    <property type="project" value="TreeGrafter"/>
</dbReference>
<evidence type="ECO:0000256" key="6">
    <source>
        <dbReference type="ARBA" id="ARBA00023170"/>
    </source>
</evidence>